<gene>
    <name evidence="2" type="ORF">CFE62_006950</name>
</gene>
<name>A0A370CHM9_9COXI</name>
<comment type="caution">
    <text evidence="2">The sequence shown here is derived from an EMBL/GenBank/DDBJ whole genome shotgun (WGS) entry which is preliminary data.</text>
</comment>
<dbReference type="GO" id="GO:0015074">
    <property type="term" value="P:DNA integration"/>
    <property type="evidence" value="ECO:0007669"/>
    <property type="project" value="InterPro"/>
</dbReference>
<organism evidence="2 3">
    <name type="scientific">Candidatus Aquirickettsiella gammari</name>
    <dbReference type="NCBI Taxonomy" id="2016198"/>
    <lineage>
        <taxon>Bacteria</taxon>
        <taxon>Pseudomonadati</taxon>
        <taxon>Pseudomonadota</taxon>
        <taxon>Gammaproteobacteria</taxon>
        <taxon>Legionellales</taxon>
        <taxon>Coxiellaceae</taxon>
        <taxon>Candidatus Aquirickettsiella</taxon>
    </lineage>
</organism>
<accession>A0A370CHM9</accession>
<dbReference type="Proteomes" id="UP000226429">
    <property type="component" value="Unassembled WGS sequence"/>
</dbReference>
<reference evidence="2 3" key="2">
    <citation type="journal article" date="2018" name="J. Invertebr. Pathol.">
        <title>'Candidatus Aquirickettsiella gammari' (Gammaproteobacteria: Legionellales: Coxiellaceae): A bacterial pathogen of the freshwater crustacean Gammarus fossarum (Malacostraca: Amphipoda).</title>
        <authorList>
            <person name="Bojko J."/>
            <person name="Dunn A.M."/>
            <person name="Stebbing P.D."/>
            <person name="van Aerle R."/>
            <person name="Bacela-Spychalska K."/>
            <person name="Bean T.P."/>
            <person name="Urrutia A."/>
            <person name="Stentiford G.D."/>
        </authorList>
    </citation>
    <scope>NUCLEOTIDE SEQUENCE [LARGE SCALE GENOMIC DNA]</scope>
    <source>
        <strain evidence="2">RA15029</strain>
    </source>
</reference>
<dbReference type="SUPFAM" id="SSF53098">
    <property type="entry name" value="Ribonuclease H-like"/>
    <property type="match status" value="1"/>
</dbReference>
<dbReference type="AlphaFoldDB" id="A0A370CHM9"/>
<feature type="non-terminal residue" evidence="2">
    <location>
        <position position="72"/>
    </location>
</feature>
<evidence type="ECO:0000313" key="3">
    <source>
        <dbReference type="Proteomes" id="UP000226429"/>
    </source>
</evidence>
<sequence>MERSQKTDKSEFYSQFNLKDKTLPIEPLLADWEHFYNHQRPHASLNGKTPYEHYLALEKQIPIQTTVTEKYW</sequence>
<protein>
    <submittedName>
        <fullName evidence="2">IS481 family transposase</fullName>
    </submittedName>
</protein>
<dbReference type="EMBL" id="NMOS02000034">
    <property type="protein sequence ID" value="RDH39837.1"/>
    <property type="molecule type" value="Genomic_DNA"/>
</dbReference>
<feature type="domain" description="Integrase catalytic" evidence="1">
    <location>
        <begin position="1"/>
        <end position="50"/>
    </location>
</feature>
<keyword evidence="3" id="KW-1185">Reference proteome</keyword>
<dbReference type="Pfam" id="PF13683">
    <property type="entry name" value="rve_3"/>
    <property type="match status" value="1"/>
</dbReference>
<evidence type="ECO:0000259" key="1">
    <source>
        <dbReference type="Pfam" id="PF13683"/>
    </source>
</evidence>
<evidence type="ECO:0000313" key="2">
    <source>
        <dbReference type="EMBL" id="RDH39837.1"/>
    </source>
</evidence>
<reference evidence="2 3" key="1">
    <citation type="journal article" date="2017" name="Int. J. Syst. Evol. Microbiol.">
        <title>Aquarickettsiella crustaci n. gen. n. sp. (Gammaproteobacteria: Legionellales: Coxiellaceae); a bacterial pathogen of the freshwater crustacean: Gammarus fossarum (Malacostraca: Amphipoda).</title>
        <authorList>
            <person name="Bojko J."/>
            <person name="Dunn A.M."/>
            <person name="Stebbing P.D."/>
            <person name="Van Aerle R."/>
            <person name="Bacela-Spychalska K."/>
            <person name="Bean T.P."/>
            <person name="Stentiford G.D."/>
        </authorList>
    </citation>
    <scope>NUCLEOTIDE SEQUENCE [LARGE SCALE GENOMIC DNA]</scope>
    <source>
        <strain evidence="2">RA15029</strain>
    </source>
</reference>
<proteinExistence type="predicted"/>
<dbReference type="InterPro" id="IPR012337">
    <property type="entry name" value="RNaseH-like_sf"/>
</dbReference>
<dbReference type="InterPro" id="IPR001584">
    <property type="entry name" value="Integrase_cat-core"/>
</dbReference>